<dbReference type="InterPro" id="IPR013766">
    <property type="entry name" value="Thioredoxin_domain"/>
</dbReference>
<gene>
    <name evidence="11" type="ORF">PG2T_14480</name>
</gene>
<evidence type="ECO:0000256" key="5">
    <source>
        <dbReference type="ARBA" id="ARBA00023157"/>
    </source>
</evidence>
<evidence type="ECO:0000256" key="6">
    <source>
        <dbReference type="ARBA" id="ARBA00023284"/>
    </source>
</evidence>
<evidence type="ECO:0000256" key="9">
    <source>
        <dbReference type="SAM" id="SignalP"/>
    </source>
</evidence>
<evidence type="ECO:0000256" key="7">
    <source>
        <dbReference type="PIRNR" id="PIRNR001488"/>
    </source>
</evidence>
<protein>
    <recommendedName>
        <fullName evidence="7">Thiol:disulfide interchange protein</fullName>
    </recommendedName>
</protein>
<dbReference type="InterPro" id="IPR001853">
    <property type="entry name" value="DSBA-like_thioredoxin_dom"/>
</dbReference>
<dbReference type="RefSeq" id="WP_068807068.1">
    <property type="nucleotide sequence ID" value="NZ_CP014671.1"/>
</dbReference>
<keyword evidence="4 7" id="KW-0574">Periplasm</keyword>
<evidence type="ECO:0000256" key="8">
    <source>
        <dbReference type="PIRSR" id="PIRSR001488-1"/>
    </source>
</evidence>
<dbReference type="PIRSF" id="PIRSF001488">
    <property type="entry name" value="Tdi_protein"/>
    <property type="match status" value="1"/>
</dbReference>
<dbReference type="InParanoid" id="A0A1B1YX54"/>
<feature type="signal peptide" evidence="9">
    <location>
        <begin position="1"/>
        <end position="21"/>
    </location>
</feature>
<feature type="chain" id="PRO_5008533135" description="Thiol:disulfide interchange protein" evidence="9">
    <location>
        <begin position="22"/>
        <end position="203"/>
    </location>
</feature>
<organism evidence="11 12">
    <name type="scientific">Immundisolibacter cernigliae</name>
    <dbReference type="NCBI Taxonomy" id="1810504"/>
    <lineage>
        <taxon>Bacteria</taxon>
        <taxon>Pseudomonadati</taxon>
        <taxon>Pseudomonadota</taxon>
        <taxon>Gammaproteobacteria</taxon>
        <taxon>Immundisolibacterales</taxon>
        <taxon>Immundisolibacteraceae</taxon>
        <taxon>Immundisolibacter</taxon>
    </lineage>
</organism>
<feature type="disulfide bond" description="Redox-active" evidence="8">
    <location>
        <begin position="49"/>
        <end position="52"/>
    </location>
</feature>
<evidence type="ECO:0000256" key="2">
    <source>
        <dbReference type="ARBA" id="ARBA00005791"/>
    </source>
</evidence>
<feature type="domain" description="Thioredoxin" evidence="10">
    <location>
        <begin position="5"/>
        <end position="196"/>
    </location>
</feature>
<dbReference type="KEGG" id="gbi:PG2T_14480"/>
<accession>A0A1B1YX54</accession>
<evidence type="ECO:0000313" key="12">
    <source>
        <dbReference type="Proteomes" id="UP000092952"/>
    </source>
</evidence>
<dbReference type="GO" id="GO:0016491">
    <property type="term" value="F:oxidoreductase activity"/>
    <property type="evidence" value="ECO:0007669"/>
    <property type="project" value="InterPro"/>
</dbReference>
<dbReference type="SUPFAM" id="SSF52833">
    <property type="entry name" value="Thioredoxin-like"/>
    <property type="match status" value="1"/>
</dbReference>
<dbReference type="Gene3D" id="3.40.30.10">
    <property type="entry name" value="Glutaredoxin"/>
    <property type="match status" value="1"/>
</dbReference>
<dbReference type="InterPro" id="IPR050824">
    <property type="entry name" value="Thiol_disulfide_DsbA"/>
</dbReference>
<evidence type="ECO:0000256" key="4">
    <source>
        <dbReference type="ARBA" id="ARBA00022764"/>
    </source>
</evidence>
<dbReference type="PANTHER" id="PTHR35891:SF2">
    <property type="entry name" value="THIOL:DISULFIDE INTERCHANGE PROTEIN DSBA"/>
    <property type="match status" value="1"/>
</dbReference>
<reference evidence="12" key="1">
    <citation type="submission" date="2016-03" db="EMBL/GenBank/DDBJ databases">
        <title>Complete genome sequence of Solimmundus cernigliae, representing a novel lineage of polycyclic aromatic hydrocarbon degraders within the Gammaproteobacteria.</title>
        <authorList>
            <person name="Singleton D.R."/>
            <person name="Dickey A.N."/>
            <person name="Scholl E.H."/>
            <person name="Wright F.A."/>
            <person name="Aitken M.D."/>
        </authorList>
    </citation>
    <scope>NUCLEOTIDE SEQUENCE [LARGE SCALE GENOMIC DNA]</scope>
    <source>
        <strain evidence="12">TR3.2</strain>
    </source>
</reference>
<comment type="similarity">
    <text evidence="2">Belongs to the thioredoxin family. DsbA subfamily.</text>
</comment>
<keyword evidence="5 7" id="KW-1015">Disulfide bond</keyword>
<dbReference type="InterPro" id="IPR036249">
    <property type="entry name" value="Thioredoxin-like_sf"/>
</dbReference>
<comment type="subcellular location">
    <subcellularLocation>
        <location evidence="1 7">Periplasm</location>
    </subcellularLocation>
</comment>
<dbReference type="GO" id="GO:0042597">
    <property type="term" value="C:periplasmic space"/>
    <property type="evidence" value="ECO:0007669"/>
    <property type="project" value="UniProtKB-SubCell"/>
</dbReference>
<keyword evidence="12" id="KW-1185">Reference proteome</keyword>
<keyword evidence="6" id="KW-0676">Redox-active center</keyword>
<dbReference type="STRING" id="1810504.PG2T_14480"/>
<evidence type="ECO:0000256" key="3">
    <source>
        <dbReference type="ARBA" id="ARBA00022729"/>
    </source>
</evidence>
<dbReference type="AlphaFoldDB" id="A0A1B1YX54"/>
<evidence type="ECO:0000256" key="1">
    <source>
        <dbReference type="ARBA" id="ARBA00004418"/>
    </source>
</evidence>
<dbReference type="Pfam" id="PF01323">
    <property type="entry name" value="DSBA"/>
    <property type="match status" value="1"/>
</dbReference>
<dbReference type="FunCoup" id="A0A1B1YX54">
    <property type="interactions" value="132"/>
</dbReference>
<dbReference type="OrthoDB" id="9784896at2"/>
<keyword evidence="3 9" id="KW-0732">Signal</keyword>
<dbReference type="InterPro" id="IPR023205">
    <property type="entry name" value="DsbA/DsbL"/>
</dbReference>
<dbReference type="PROSITE" id="PS51352">
    <property type="entry name" value="THIOREDOXIN_2"/>
    <property type="match status" value="1"/>
</dbReference>
<proteinExistence type="inferred from homology"/>
<dbReference type="EMBL" id="CP014671">
    <property type="protein sequence ID" value="ANX05267.1"/>
    <property type="molecule type" value="Genomic_DNA"/>
</dbReference>
<dbReference type="PANTHER" id="PTHR35891">
    <property type="entry name" value="THIOL:DISULFIDE INTERCHANGE PROTEIN DSBA"/>
    <property type="match status" value="1"/>
</dbReference>
<dbReference type="Proteomes" id="UP000092952">
    <property type="component" value="Chromosome"/>
</dbReference>
<name>A0A1B1YX54_9GAMM</name>
<evidence type="ECO:0000259" key="10">
    <source>
        <dbReference type="PROSITE" id="PS51352"/>
    </source>
</evidence>
<sequence>MRLPLLTGLFALLLTTLAAQAEPWVELAQPQPTRDPAKVEVIEFFWYGCPHCYDAEPHVAAWRKKQPAAVEFIRVPAIFNQRWAVLGRAYYAMQQLKLGEDVHKALFEAIHRDRKNLNDEASLTEFFAGQGVPREKFREAFNSFDVDGKLGRANQMTRAYGLEGVPTFIVNGKYRIDGTSAGSEAGMFTALDQLVAKELKAAK</sequence>
<dbReference type="CDD" id="cd03019">
    <property type="entry name" value="DsbA_DsbA"/>
    <property type="match status" value="1"/>
</dbReference>
<evidence type="ECO:0000313" key="11">
    <source>
        <dbReference type="EMBL" id="ANX05267.1"/>
    </source>
</evidence>